<dbReference type="AlphaFoldDB" id="A0A4Q7PJ11"/>
<name>A0A4Q7PJ11_9FLAO</name>
<keyword evidence="1" id="KW-0560">Oxidoreductase</keyword>
<dbReference type="SUPFAM" id="SSF54373">
    <property type="entry name" value="FAD-linked reductases, C-terminal domain"/>
    <property type="match status" value="1"/>
</dbReference>
<dbReference type="GO" id="GO:0016491">
    <property type="term" value="F:oxidoreductase activity"/>
    <property type="evidence" value="ECO:0007669"/>
    <property type="project" value="UniProtKB-KW"/>
</dbReference>
<dbReference type="Gene3D" id="3.30.9.10">
    <property type="entry name" value="D-Amino Acid Oxidase, subunit A, domain 2"/>
    <property type="match status" value="1"/>
</dbReference>
<dbReference type="Proteomes" id="UP000292262">
    <property type="component" value="Unassembled WGS sequence"/>
</dbReference>
<evidence type="ECO:0000313" key="3">
    <source>
        <dbReference type="EMBL" id="RZS99820.1"/>
    </source>
</evidence>
<comment type="caution">
    <text evidence="3">The sequence shown here is derived from an EMBL/GenBank/DDBJ whole genome shotgun (WGS) entry which is preliminary data.</text>
</comment>
<dbReference type="SUPFAM" id="SSF51971">
    <property type="entry name" value="Nucleotide-binding domain"/>
    <property type="match status" value="1"/>
</dbReference>
<dbReference type="Gene3D" id="3.50.50.60">
    <property type="entry name" value="FAD/NAD(P)-binding domain"/>
    <property type="match status" value="1"/>
</dbReference>
<evidence type="ECO:0000313" key="4">
    <source>
        <dbReference type="Proteomes" id="UP000292262"/>
    </source>
</evidence>
<dbReference type="OrthoDB" id="214253at2"/>
<protein>
    <submittedName>
        <fullName evidence="3">Glycine/D-amino acid oxidase-like deaminating enzyme</fullName>
    </submittedName>
</protein>
<dbReference type="PANTHER" id="PTHR13847">
    <property type="entry name" value="SARCOSINE DEHYDROGENASE-RELATED"/>
    <property type="match status" value="1"/>
</dbReference>
<organism evidence="3 4">
    <name type="scientific">Aquimarina brevivitae</name>
    <dbReference type="NCBI Taxonomy" id="323412"/>
    <lineage>
        <taxon>Bacteria</taxon>
        <taxon>Pseudomonadati</taxon>
        <taxon>Bacteroidota</taxon>
        <taxon>Flavobacteriia</taxon>
        <taxon>Flavobacteriales</taxon>
        <taxon>Flavobacteriaceae</taxon>
        <taxon>Aquimarina</taxon>
    </lineage>
</organism>
<keyword evidence="4" id="KW-1185">Reference proteome</keyword>
<reference evidence="3 4" key="1">
    <citation type="submission" date="2019-02" db="EMBL/GenBank/DDBJ databases">
        <title>Genomic Encyclopedia of Type Strains, Phase IV (KMG-IV): sequencing the most valuable type-strain genomes for metagenomic binning, comparative biology and taxonomic classification.</title>
        <authorList>
            <person name="Goeker M."/>
        </authorList>
    </citation>
    <scope>NUCLEOTIDE SEQUENCE [LARGE SCALE GENOMIC DNA]</scope>
    <source>
        <strain evidence="3 4">DSM 17196</strain>
    </source>
</reference>
<dbReference type="RefSeq" id="WP_130285636.1">
    <property type="nucleotide sequence ID" value="NZ_SGXE01000001.1"/>
</dbReference>
<dbReference type="GO" id="GO:0005737">
    <property type="term" value="C:cytoplasm"/>
    <property type="evidence" value="ECO:0007669"/>
    <property type="project" value="TreeGrafter"/>
</dbReference>
<dbReference type="PANTHER" id="PTHR13847:SF289">
    <property type="entry name" value="GLYCINE OXIDASE"/>
    <property type="match status" value="1"/>
</dbReference>
<proteinExistence type="predicted"/>
<feature type="domain" description="FAD dependent oxidoreductase" evidence="2">
    <location>
        <begin position="4"/>
        <end position="327"/>
    </location>
</feature>
<evidence type="ECO:0000256" key="1">
    <source>
        <dbReference type="ARBA" id="ARBA00023002"/>
    </source>
</evidence>
<dbReference type="InterPro" id="IPR006076">
    <property type="entry name" value="FAD-dep_OxRdtase"/>
</dbReference>
<dbReference type="InterPro" id="IPR036188">
    <property type="entry name" value="FAD/NAD-bd_sf"/>
</dbReference>
<dbReference type="EMBL" id="SGXE01000001">
    <property type="protein sequence ID" value="RZS99820.1"/>
    <property type="molecule type" value="Genomic_DNA"/>
</dbReference>
<dbReference type="Pfam" id="PF01266">
    <property type="entry name" value="DAO"/>
    <property type="match status" value="1"/>
</dbReference>
<gene>
    <name evidence="3" type="ORF">EV197_1047</name>
</gene>
<accession>A0A4Q7PJ11</accession>
<sequence length="348" mass="39196">MKVDYIVVGFGLAGLAVAESLVSANRSLMVFDLPDQSASRVAGGVINPVILKRFTAPWNIDNFVHKAIPFYKNIAIKLGNSNLITDTPVVRRFNSVEEQNQWFESCDKPILAKYLSGSMMENNTKFLNVPFKLGVVNNTARLDVEELLNEYSVYLERQNSFQREIFDYDLLELVDQGVKYKGIEAKHIIFTEGYGVSKNPFLRELPIIGNKGEYITIKCPDLQLAYIFKFSMFIIPLGEDLYKVGATFDNRDKTLITTKAAKRKIIEKLDKVLGATYTVVDQVAGIRPTVKDRRPIIGTHNSYKQIHFLNGLGSRGILMAPLLAENLLDYIENETALSPEVDANRFKG</sequence>
<evidence type="ECO:0000259" key="2">
    <source>
        <dbReference type="Pfam" id="PF01266"/>
    </source>
</evidence>